<feature type="transmembrane region" description="Helical" evidence="8">
    <location>
        <begin position="12"/>
        <end position="32"/>
    </location>
</feature>
<feature type="transmembrane region" description="Helical" evidence="8">
    <location>
        <begin position="320"/>
        <end position="341"/>
    </location>
</feature>
<evidence type="ECO:0000256" key="1">
    <source>
        <dbReference type="ARBA" id="ARBA00004651"/>
    </source>
</evidence>
<name>A0ABR7IFF1_9FIRM</name>
<protein>
    <submittedName>
        <fullName evidence="9">AI-2E family transporter</fullName>
    </submittedName>
</protein>
<evidence type="ECO:0000256" key="8">
    <source>
        <dbReference type="SAM" id="Phobius"/>
    </source>
</evidence>
<evidence type="ECO:0000256" key="2">
    <source>
        <dbReference type="ARBA" id="ARBA00009773"/>
    </source>
</evidence>
<feature type="transmembrane region" description="Helical" evidence="8">
    <location>
        <begin position="263"/>
        <end position="283"/>
    </location>
</feature>
<dbReference type="Proteomes" id="UP000649826">
    <property type="component" value="Unassembled WGS sequence"/>
</dbReference>
<feature type="transmembrane region" description="Helical" evidence="8">
    <location>
        <begin position="38"/>
        <end position="57"/>
    </location>
</feature>
<dbReference type="Pfam" id="PF01594">
    <property type="entry name" value="AI-2E_transport"/>
    <property type="match status" value="1"/>
</dbReference>
<comment type="similarity">
    <text evidence="2">Belongs to the autoinducer-2 exporter (AI-2E) (TC 2.A.86) family.</text>
</comment>
<keyword evidence="10" id="KW-1185">Reference proteome</keyword>
<dbReference type="PANTHER" id="PTHR21716:SF53">
    <property type="entry name" value="PERMEASE PERM-RELATED"/>
    <property type="match status" value="1"/>
</dbReference>
<evidence type="ECO:0000256" key="3">
    <source>
        <dbReference type="ARBA" id="ARBA00022448"/>
    </source>
</evidence>
<proteinExistence type="inferred from homology"/>
<reference evidence="9 10" key="1">
    <citation type="submission" date="2020-08" db="EMBL/GenBank/DDBJ databases">
        <title>Genome public.</title>
        <authorList>
            <person name="Liu C."/>
            <person name="Sun Q."/>
        </authorList>
    </citation>
    <scope>NUCLEOTIDE SEQUENCE [LARGE SCALE GENOMIC DNA]</scope>
    <source>
        <strain evidence="9 10">M29</strain>
    </source>
</reference>
<dbReference type="InterPro" id="IPR002549">
    <property type="entry name" value="AI-2E-like"/>
</dbReference>
<keyword evidence="5 8" id="KW-0812">Transmembrane</keyword>
<evidence type="ECO:0000256" key="7">
    <source>
        <dbReference type="ARBA" id="ARBA00023136"/>
    </source>
</evidence>
<evidence type="ECO:0000256" key="6">
    <source>
        <dbReference type="ARBA" id="ARBA00022989"/>
    </source>
</evidence>
<evidence type="ECO:0000256" key="4">
    <source>
        <dbReference type="ARBA" id="ARBA00022475"/>
    </source>
</evidence>
<evidence type="ECO:0000256" key="5">
    <source>
        <dbReference type="ARBA" id="ARBA00022692"/>
    </source>
</evidence>
<keyword evidence="6 8" id="KW-1133">Transmembrane helix</keyword>
<feature type="transmembrane region" description="Helical" evidence="8">
    <location>
        <begin position="347"/>
        <end position="367"/>
    </location>
</feature>
<feature type="transmembrane region" description="Helical" evidence="8">
    <location>
        <begin position="85"/>
        <end position="106"/>
    </location>
</feature>
<keyword evidence="3" id="KW-0813">Transport</keyword>
<dbReference type="EMBL" id="JACOQG010000003">
    <property type="protein sequence ID" value="MBC5778762.1"/>
    <property type="molecule type" value="Genomic_DNA"/>
</dbReference>
<keyword evidence="7 8" id="KW-0472">Membrane</keyword>
<accession>A0ABR7IFF1</accession>
<keyword evidence="4" id="KW-1003">Cell membrane</keyword>
<feature type="transmembrane region" description="Helical" evidence="8">
    <location>
        <begin position="289"/>
        <end position="313"/>
    </location>
</feature>
<dbReference type="PANTHER" id="PTHR21716">
    <property type="entry name" value="TRANSMEMBRANE PROTEIN"/>
    <property type="match status" value="1"/>
</dbReference>
<dbReference type="RefSeq" id="WP_186994271.1">
    <property type="nucleotide sequence ID" value="NZ_JACOQG010000003.1"/>
</dbReference>
<comment type="subcellular location">
    <subcellularLocation>
        <location evidence="1">Cell membrane</location>
        <topology evidence="1">Multi-pass membrane protein</topology>
    </subcellularLocation>
</comment>
<feature type="transmembrane region" description="Helical" evidence="8">
    <location>
        <begin position="177"/>
        <end position="200"/>
    </location>
</feature>
<evidence type="ECO:0000313" key="9">
    <source>
        <dbReference type="EMBL" id="MBC5778762.1"/>
    </source>
</evidence>
<comment type="caution">
    <text evidence="9">The sequence shown here is derived from an EMBL/GenBank/DDBJ whole genome shotgun (WGS) entry which is preliminary data.</text>
</comment>
<evidence type="ECO:0000313" key="10">
    <source>
        <dbReference type="Proteomes" id="UP000649826"/>
    </source>
</evidence>
<organism evidence="9 10">
    <name type="scientific">Blautia difficilis</name>
    <dbReference type="NCBI Taxonomy" id="2763027"/>
    <lineage>
        <taxon>Bacteria</taxon>
        <taxon>Bacillati</taxon>
        <taxon>Bacillota</taxon>
        <taxon>Clostridia</taxon>
        <taxon>Lachnospirales</taxon>
        <taxon>Lachnospiraceae</taxon>
        <taxon>Blautia</taxon>
    </lineage>
</organism>
<sequence length="383" mass="42376">MQLDKENMKKIRYLIAFAVLLYLGVQHLDIVIGTAKVLLGFLFPFILGCGIAFILNVPMKFIEKHLFGKAVKQQKKAAMKLARPVSLVLSICFLVCVLIIVMLVVVPELGATLVSIAKKIEENIPVIQKWIDTTFGNNPEIIKWTQSLDIEPGKIINSMLGVLKNGVDNFVSSTVSITMGLLSTAMNISIGFVFACYVLLSKEKLLCQVKKALYALLPEKPVRYMAHVWNLSNRIFSSFITGQCIEAVILGSMFFVSMSILRFPYAMLVGVLIGFTALIPLFGGIIGCWISFFLILMVSPMQAVLFLGLFLILQQIEGNLIYPHVVGGSVGLPSIWVLVAVTLGGSLMGLVGMLIFIPTVSVIYTLFREWVYARLDKKQMVTL</sequence>
<gene>
    <name evidence="9" type="ORF">H8Z82_03625</name>
</gene>